<evidence type="ECO:0000256" key="2">
    <source>
        <dbReference type="ARBA" id="ARBA00022801"/>
    </source>
</evidence>
<dbReference type="PANTHER" id="PTHR30023">
    <property type="entry name" value="D-ALANYL-D-ALANINE CARBOXYPEPTIDASE"/>
    <property type="match status" value="1"/>
</dbReference>
<dbReference type="InterPro" id="IPR000667">
    <property type="entry name" value="Peptidase_S13"/>
</dbReference>
<name>A0ABS9V801_9BACT</name>
<keyword evidence="4" id="KW-0645">Protease</keyword>
<evidence type="ECO:0000256" key="1">
    <source>
        <dbReference type="ARBA" id="ARBA00006096"/>
    </source>
</evidence>
<keyword evidence="4" id="KW-0121">Carboxypeptidase</keyword>
<dbReference type="PRINTS" id="PR00922">
    <property type="entry name" value="DADACBPTASE3"/>
</dbReference>
<evidence type="ECO:0000313" key="5">
    <source>
        <dbReference type="Proteomes" id="UP001165430"/>
    </source>
</evidence>
<dbReference type="Gene3D" id="3.40.710.10">
    <property type="entry name" value="DD-peptidase/beta-lactamase superfamily"/>
    <property type="match status" value="2"/>
</dbReference>
<dbReference type="EMBL" id="JAKZGO010000002">
    <property type="protein sequence ID" value="MCH7412551.1"/>
    <property type="molecule type" value="Genomic_DNA"/>
</dbReference>
<evidence type="ECO:0000256" key="3">
    <source>
        <dbReference type="SAM" id="SignalP"/>
    </source>
</evidence>
<accession>A0ABS9V801</accession>
<dbReference type="Pfam" id="PF02113">
    <property type="entry name" value="Peptidase_S13"/>
    <property type="match status" value="2"/>
</dbReference>
<organism evidence="4 5">
    <name type="scientific">Belliella alkalica</name>
    <dbReference type="NCBI Taxonomy" id="1730871"/>
    <lineage>
        <taxon>Bacteria</taxon>
        <taxon>Pseudomonadati</taxon>
        <taxon>Bacteroidota</taxon>
        <taxon>Cytophagia</taxon>
        <taxon>Cytophagales</taxon>
        <taxon>Cyclobacteriaceae</taxon>
        <taxon>Belliella</taxon>
    </lineage>
</organism>
<feature type="chain" id="PRO_5045130232" evidence="3">
    <location>
        <begin position="22"/>
        <end position="437"/>
    </location>
</feature>
<comment type="caution">
    <text evidence="4">The sequence shown here is derived from an EMBL/GenBank/DDBJ whole genome shotgun (WGS) entry which is preliminary data.</text>
</comment>
<keyword evidence="5" id="KW-1185">Reference proteome</keyword>
<keyword evidence="2 4" id="KW-0378">Hydrolase</keyword>
<dbReference type="EC" id="3.4.16.4" evidence="4"/>
<feature type="signal peptide" evidence="3">
    <location>
        <begin position="1"/>
        <end position="21"/>
    </location>
</feature>
<sequence>MLRTPFLIILFLFSFNFESSAQYGHLEDSLSNRYERLHQLLGPNSFFDNHHSGFMLYDLDSQWVHYERNSHMNFIPASTTKLFTFYASLMVLNNKTNTFRYVTNGNEITIWGSGDPSWKYDILPQPKIEEFLKPYSKIHFSDANWKDTPFGYGWEWDDYNYAYSAERSPFPIYGNVVTFKNVNKSPIGNIADFSKLLTNEKSSFNSVRRDFHSNTFYYNPKTFTHPAPTVPFVTSPEVSVSLLRNILQKPVELVDTPLPTNSKVFSGGSLRPLQKEMLQESDNFIAEQILLMVSDELFGELNNEKTIEYIQKTYLTDLPDEPKWVDGSGLSRHNLFTPRSMVRLVEKIDKAIPRDQLLSLLPQGGINGTLKNNYKAPTPYVFAKTGTLSNNHALVGIIKSKTNRYYAFAFYNNNYLNKASEIRTEMEKVLVFIRDNY</sequence>
<evidence type="ECO:0000313" key="4">
    <source>
        <dbReference type="EMBL" id="MCH7412551.1"/>
    </source>
</evidence>
<dbReference type="InterPro" id="IPR012338">
    <property type="entry name" value="Beta-lactam/transpept-like"/>
</dbReference>
<dbReference type="SUPFAM" id="SSF56601">
    <property type="entry name" value="beta-lactamase/transpeptidase-like"/>
    <property type="match status" value="1"/>
</dbReference>
<dbReference type="Proteomes" id="UP001165430">
    <property type="component" value="Unassembled WGS sequence"/>
</dbReference>
<comment type="similarity">
    <text evidence="1">Belongs to the peptidase S13 family.</text>
</comment>
<dbReference type="PANTHER" id="PTHR30023:SF0">
    <property type="entry name" value="PENICILLIN-SENSITIVE CARBOXYPEPTIDASE A"/>
    <property type="match status" value="1"/>
</dbReference>
<gene>
    <name evidence="4" type="ORF">MM213_03565</name>
</gene>
<dbReference type="GO" id="GO:0009002">
    <property type="term" value="F:serine-type D-Ala-D-Ala carboxypeptidase activity"/>
    <property type="evidence" value="ECO:0007669"/>
    <property type="project" value="UniProtKB-EC"/>
</dbReference>
<proteinExistence type="inferred from homology"/>
<keyword evidence="3" id="KW-0732">Signal</keyword>
<dbReference type="RefSeq" id="WP_241410133.1">
    <property type="nucleotide sequence ID" value="NZ_JAKZGO010000002.1"/>
</dbReference>
<reference evidence="4" key="1">
    <citation type="submission" date="2022-03" db="EMBL/GenBank/DDBJ databases">
        <title>De novo assembled genomes of Belliella spp. (Cyclobacteriaceae) strains.</title>
        <authorList>
            <person name="Szabo A."/>
            <person name="Korponai K."/>
            <person name="Felfoldi T."/>
        </authorList>
    </citation>
    <scope>NUCLEOTIDE SEQUENCE</scope>
    <source>
        <strain evidence="4">DSM 111903</strain>
    </source>
</reference>
<protein>
    <submittedName>
        <fullName evidence="4">D-alanyl-D-alanine carboxypeptidase</fullName>
        <ecNumber evidence="4">3.4.16.4</ecNumber>
    </submittedName>
</protein>